<reference evidence="1 2" key="1">
    <citation type="journal article" date="2015" name="Genome Announc.">
        <title>Draft Genome Sequences of Marine Isolates of Thalassomonas viridans and Thalassomonas actiniarum.</title>
        <authorList>
            <person name="Olonade I."/>
            <person name="van Zyl L.J."/>
            <person name="Trindade M."/>
        </authorList>
    </citation>
    <scope>NUCLEOTIDE SEQUENCE [LARGE SCALE GENOMIC DNA]</scope>
    <source>
        <strain evidence="1 2">XOM25</strain>
    </source>
</reference>
<protein>
    <submittedName>
        <fullName evidence="1">Uncharacterized protein</fullName>
    </submittedName>
</protein>
<sequence>MNKIENDDTRYFIELSLDSLTIVRVGFDQKQNLDKGRQQQADIHRLFLTKGQYNKFVGRCENELRDVLDT</sequence>
<name>A0AAE9Z9P5_9GAMM</name>
<dbReference type="KEGG" id="tvd:SG34_031505"/>
<dbReference type="Proteomes" id="UP000032352">
    <property type="component" value="Chromosome pTvir"/>
</dbReference>
<dbReference type="RefSeq" id="WP_044837593.1">
    <property type="nucleotide sequence ID" value="NZ_CP059734.1"/>
</dbReference>
<organism evidence="1 2">
    <name type="scientific">Thalassomonas viridans</name>
    <dbReference type="NCBI Taxonomy" id="137584"/>
    <lineage>
        <taxon>Bacteria</taxon>
        <taxon>Pseudomonadati</taxon>
        <taxon>Pseudomonadota</taxon>
        <taxon>Gammaproteobacteria</taxon>
        <taxon>Alteromonadales</taxon>
        <taxon>Colwelliaceae</taxon>
        <taxon>Thalassomonas</taxon>
    </lineage>
</organism>
<evidence type="ECO:0000313" key="1">
    <source>
        <dbReference type="EMBL" id="WDE09291.1"/>
    </source>
</evidence>
<keyword evidence="2" id="KW-1185">Reference proteome</keyword>
<gene>
    <name evidence="1" type="ORF">SG34_031505</name>
</gene>
<evidence type="ECO:0000313" key="2">
    <source>
        <dbReference type="Proteomes" id="UP000032352"/>
    </source>
</evidence>
<dbReference type="AlphaFoldDB" id="A0AAE9Z9P5"/>
<proteinExistence type="predicted"/>
<accession>A0AAE9Z9P5</accession>
<reference evidence="1 2" key="2">
    <citation type="journal article" date="2022" name="Mar. Drugs">
        <title>Bioassay-Guided Fractionation Leads to the Detection of Cholic Acid Generated by the Rare Thalassomonas sp.</title>
        <authorList>
            <person name="Pheiffer F."/>
            <person name="Schneider Y.K."/>
            <person name="Hansen E.H."/>
            <person name="Andersen J.H."/>
            <person name="Isaksson J."/>
            <person name="Busche T."/>
            <person name="R C."/>
            <person name="Kalinowski J."/>
            <person name="Zyl L.V."/>
            <person name="Trindade M."/>
        </authorList>
    </citation>
    <scope>NUCLEOTIDE SEQUENCE [LARGE SCALE GENOMIC DNA]</scope>
    <source>
        <strain evidence="1 2">XOM25</strain>
    </source>
</reference>
<dbReference type="EMBL" id="CP059734">
    <property type="protein sequence ID" value="WDE09291.1"/>
    <property type="molecule type" value="Genomic_DNA"/>
</dbReference>